<reference evidence="3" key="2">
    <citation type="submission" date="2021-04" db="EMBL/GenBank/DDBJ databases">
        <authorList>
            <person name="Gilroy R."/>
        </authorList>
    </citation>
    <scope>NUCLEOTIDE SEQUENCE</scope>
    <source>
        <strain evidence="3">378</strain>
    </source>
</reference>
<dbReference type="Gene3D" id="1.20.1250.20">
    <property type="entry name" value="MFS general substrate transporter like domains"/>
    <property type="match status" value="1"/>
</dbReference>
<dbReference type="GO" id="GO:0006814">
    <property type="term" value="P:sodium ion transport"/>
    <property type="evidence" value="ECO:0007669"/>
    <property type="project" value="InterPro"/>
</dbReference>
<dbReference type="GO" id="GO:0008643">
    <property type="term" value="P:carbohydrate transport"/>
    <property type="evidence" value="ECO:0007669"/>
    <property type="project" value="InterPro"/>
</dbReference>
<evidence type="ECO:0000313" key="4">
    <source>
        <dbReference type="Proteomes" id="UP000733611"/>
    </source>
</evidence>
<feature type="transmembrane region" description="Helical" evidence="2">
    <location>
        <begin position="314"/>
        <end position="331"/>
    </location>
</feature>
<feature type="transmembrane region" description="Helical" evidence="2">
    <location>
        <begin position="337"/>
        <end position="358"/>
    </location>
</feature>
<dbReference type="InterPro" id="IPR001927">
    <property type="entry name" value="Na/Gal_symport"/>
</dbReference>
<dbReference type="InterPro" id="IPR036259">
    <property type="entry name" value="MFS_trans_sf"/>
</dbReference>
<feature type="transmembrane region" description="Helical" evidence="2">
    <location>
        <begin position="162"/>
        <end position="186"/>
    </location>
</feature>
<dbReference type="GO" id="GO:0015293">
    <property type="term" value="F:symporter activity"/>
    <property type="evidence" value="ECO:0007669"/>
    <property type="project" value="InterPro"/>
</dbReference>
<dbReference type="NCBIfam" id="TIGR00792">
    <property type="entry name" value="gph"/>
    <property type="match status" value="1"/>
</dbReference>
<dbReference type="CDD" id="cd17332">
    <property type="entry name" value="MFS_MelB_like"/>
    <property type="match status" value="1"/>
</dbReference>
<comment type="caution">
    <text evidence="3">The sequence shown here is derived from an EMBL/GenBank/DDBJ whole genome shotgun (WGS) entry which is preliminary data.</text>
</comment>
<feature type="transmembrane region" description="Helical" evidence="2">
    <location>
        <begin position="30"/>
        <end position="47"/>
    </location>
</feature>
<dbReference type="EMBL" id="JAHLFE010000150">
    <property type="protein sequence ID" value="MBU3844687.1"/>
    <property type="molecule type" value="Genomic_DNA"/>
</dbReference>
<keyword evidence="2" id="KW-1133">Transmembrane helix</keyword>
<feature type="transmembrane region" description="Helical" evidence="2">
    <location>
        <begin position="121"/>
        <end position="141"/>
    </location>
</feature>
<dbReference type="GO" id="GO:0005886">
    <property type="term" value="C:plasma membrane"/>
    <property type="evidence" value="ECO:0007669"/>
    <property type="project" value="TreeGrafter"/>
</dbReference>
<name>A0A948TH59_9GAMM</name>
<protein>
    <submittedName>
        <fullName evidence="3">Glycoside-pentoside-hexuronide (GPH):cation symporter</fullName>
    </submittedName>
</protein>
<feature type="transmembrane region" description="Helical" evidence="2">
    <location>
        <begin position="422"/>
        <end position="444"/>
    </location>
</feature>
<proteinExistence type="inferred from homology"/>
<keyword evidence="2" id="KW-0472">Membrane</keyword>
<feature type="transmembrane region" description="Helical" evidence="2">
    <location>
        <begin position="92"/>
        <end position="115"/>
    </location>
</feature>
<dbReference type="Proteomes" id="UP000733611">
    <property type="component" value="Unassembled WGS sequence"/>
</dbReference>
<feature type="transmembrane region" description="Helical" evidence="2">
    <location>
        <begin position="287"/>
        <end position="305"/>
    </location>
</feature>
<reference evidence="3" key="1">
    <citation type="journal article" date="2021" name="PeerJ">
        <title>Extensive microbial diversity within the chicken gut microbiome revealed by metagenomics and culture.</title>
        <authorList>
            <person name="Gilroy R."/>
            <person name="Ravi A."/>
            <person name="Getino M."/>
            <person name="Pursley I."/>
            <person name="Horton D.L."/>
            <person name="Alikhan N.F."/>
            <person name="Baker D."/>
            <person name="Gharbi K."/>
            <person name="Hall N."/>
            <person name="Watson M."/>
            <person name="Adriaenssens E.M."/>
            <person name="Foster-Nyarko E."/>
            <person name="Jarju S."/>
            <person name="Secka A."/>
            <person name="Antonio M."/>
            <person name="Oren A."/>
            <person name="Chaudhuri R.R."/>
            <person name="La Ragione R."/>
            <person name="Hildebrand F."/>
            <person name="Pallen M.J."/>
        </authorList>
    </citation>
    <scope>NUCLEOTIDE SEQUENCE</scope>
    <source>
        <strain evidence="3">378</strain>
    </source>
</reference>
<feature type="transmembrane region" description="Helical" evidence="2">
    <location>
        <begin position="192"/>
        <end position="216"/>
    </location>
</feature>
<evidence type="ECO:0000313" key="3">
    <source>
        <dbReference type="EMBL" id="MBU3844687.1"/>
    </source>
</evidence>
<dbReference type="AlphaFoldDB" id="A0A948TH59"/>
<dbReference type="SUPFAM" id="SSF103473">
    <property type="entry name" value="MFS general substrate transporter"/>
    <property type="match status" value="1"/>
</dbReference>
<accession>A0A948TH59</accession>
<feature type="transmembrane region" description="Helical" evidence="2">
    <location>
        <begin position="246"/>
        <end position="267"/>
    </location>
</feature>
<evidence type="ECO:0000256" key="2">
    <source>
        <dbReference type="SAM" id="Phobius"/>
    </source>
</evidence>
<dbReference type="PANTHER" id="PTHR11328:SF24">
    <property type="entry name" value="MAJOR FACILITATOR SUPERFAMILY (MFS) PROFILE DOMAIN-CONTAINING PROTEIN"/>
    <property type="match status" value="1"/>
</dbReference>
<sequence length="477" mass="52639">MLFPSLVNKPDSTKTVPTVGEKMAYGVSDFASQLMYCPIGVFLMYYYTNVVHVNIATVATLILCSRLLDGVSDIVMGLLIDKTKSPYGKSRAWLLRSIIPFFIALTALFAVPVSASETVKLIYIFISYNFAVTVVFTAMNVPYGALSTTMTNDSYQRSIIAIFRMICAAAGIVFVNAVTLPMVSFFGDTPMAWTYTFACMAILGCVLIFVTFAFCYERFPATSEQAAEVANMSIKDQIKSLVHNRYWLMLSSIILFVYMGDTIYNTANIYFCQYYLDDRNVVGNFNVAINVCKIVAMVTAVPFCVKHFGKAKSLAAATLIILGSFLIRYIFPQSIPANYVSAIMVGLSYGFIYACLFAMIPDTVEYGEYSEGKRQEGLVFSGSSFAMKFAAGIGTVVAGFVMDATGFDSSISTQSEGALEGILLTSTIIPVLFFAVAFVICMFYRLDKMYPEIIKTLTRRRQDALNAKAQTQAQTQN</sequence>
<dbReference type="PANTHER" id="PTHR11328">
    <property type="entry name" value="MAJOR FACILITATOR SUPERFAMILY DOMAIN-CONTAINING PROTEIN"/>
    <property type="match status" value="1"/>
</dbReference>
<organism evidence="3 4">
    <name type="scientific">Candidatus Anaerobiospirillum pullicola</name>
    <dbReference type="NCBI Taxonomy" id="2838451"/>
    <lineage>
        <taxon>Bacteria</taxon>
        <taxon>Pseudomonadati</taxon>
        <taxon>Pseudomonadota</taxon>
        <taxon>Gammaproteobacteria</taxon>
        <taxon>Aeromonadales</taxon>
        <taxon>Succinivibrionaceae</taxon>
        <taxon>Anaerobiospirillum</taxon>
    </lineage>
</organism>
<comment type="similarity">
    <text evidence="1">Belongs to the sodium:galactoside symporter (TC 2.A.2) family.</text>
</comment>
<feature type="transmembrane region" description="Helical" evidence="2">
    <location>
        <begin position="378"/>
        <end position="402"/>
    </location>
</feature>
<keyword evidence="2" id="KW-0812">Transmembrane</keyword>
<evidence type="ECO:0000256" key="1">
    <source>
        <dbReference type="ARBA" id="ARBA00009617"/>
    </source>
</evidence>
<dbReference type="InterPro" id="IPR039672">
    <property type="entry name" value="MFS_2"/>
</dbReference>
<gene>
    <name evidence="3" type="ORF">H9847_07475</name>
</gene>
<dbReference type="Pfam" id="PF13347">
    <property type="entry name" value="MFS_2"/>
    <property type="match status" value="1"/>
</dbReference>